<sequence>MALLCVYRRVFHFSHHVLSAFFTDLRSISLCLRLDEHLSSFVFTPVFKVVFHMPPAVFIQAFPGKVSSRHRLCGTCCGDTEGGLSEQRSLFQTPVLHCGVPHFYVI</sequence>
<protein>
    <submittedName>
        <fullName evidence="1">Putative secreted protein</fullName>
    </submittedName>
</protein>
<dbReference type="EMBL" id="GBBM01007775">
    <property type="protein sequence ID" value="JAC27643.1"/>
    <property type="molecule type" value="mRNA"/>
</dbReference>
<proteinExistence type="evidence at transcript level"/>
<accession>A0A023G438</accession>
<name>A0A023G438_AMBTT</name>
<reference evidence="1" key="1">
    <citation type="submission" date="2014-03" db="EMBL/GenBank/DDBJ databases">
        <title>The sialotranscriptome of Amblyomma triste, Amblyomma parvum and Amblyomma cajennense ticks, uncovered by 454-based RNA-seq.</title>
        <authorList>
            <person name="Garcia G.R."/>
            <person name="Gardinassi L.G."/>
            <person name="Ribeiro J.M."/>
            <person name="Anatriello E."/>
            <person name="Ferreira B.R."/>
            <person name="Moreira H.N."/>
            <person name="Mafra C."/>
            <person name="Olegario M.M."/>
            <person name="Szabo P.J."/>
            <person name="Miranda-Santos I.K."/>
            <person name="Maruyama S.R."/>
        </authorList>
    </citation>
    <scope>NUCLEOTIDE SEQUENCE</scope>
    <source>
        <strain evidence="1">Mato Grasso do Sul</strain>
        <tissue evidence="1">Salivary glands</tissue>
    </source>
</reference>
<dbReference type="AlphaFoldDB" id="A0A023G438"/>
<evidence type="ECO:0000313" key="1">
    <source>
        <dbReference type="EMBL" id="JAC27643.1"/>
    </source>
</evidence>
<organism evidence="1">
    <name type="scientific">Amblyomma triste</name>
    <name type="common">Neotropical tick</name>
    <dbReference type="NCBI Taxonomy" id="251400"/>
    <lineage>
        <taxon>Eukaryota</taxon>
        <taxon>Metazoa</taxon>
        <taxon>Ecdysozoa</taxon>
        <taxon>Arthropoda</taxon>
        <taxon>Chelicerata</taxon>
        <taxon>Arachnida</taxon>
        <taxon>Acari</taxon>
        <taxon>Parasitiformes</taxon>
        <taxon>Ixodida</taxon>
        <taxon>Ixodoidea</taxon>
        <taxon>Ixodidae</taxon>
        <taxon>Amblyomminae</taxon>
        <taxon>Amblyomma</taxon>
    </lineage>
</organism>